<dbReference type="InterPro" id="IPR036397">
    <property type="entry name" value="RNaseH_sf"/>
</dbReference>
<evidence type="ECO:0000256" key="2">
    <source>
        <dbReference type="ARBA" id="ARBA00022694"/>
    </source>
</evidence>
<dbReference type="PROSITE" id="PS50967">
    <property type="entry name" value="HRDC"/>
    <property type="match status" value="1"/>
</dbReference>
<name>A0A3B9GZ48_9PROT</name>
<organism evidence="8 9">
    <name type="scientific">Hyphomonas adhaerens</name>
    <dbReference type="NCBI Taxonomy" id="81029"/>
    <lineage>
        <taxon>Bacteria</taxon>
        <taxon>Pseudomonadati</taxon>
        <taxon>Pseudomonadota</taxon>
        <taxon>Alphaproteobacteria</taxon>
        <taxon>Hyphomonadales</taxon>
        <taxon>Hyphomonadaceae</taxon>
        <taxon>Hyphomonas</taxon>
    </lineage>
</organism>
<evidence type="ECO:0000256" key="3">
    <source>
        <dbReference type="ARBA" id="ARBA00022722"/>
    </source>
</evidence>
<keyword evidence="1 6" id="KW-0963">Cytoplasm</keyword>
<keyword evidence="2 6" id="KW-0819">tRNA processing</keyword>
<dbReference type="GO" id="GO:0003676">
    <property type="term" value="F:nucleic acid binding"/>
    <property type="evidence" value="ECO:0007669"/>
    <property type="project" value="InterPro"/>
</dbReference>
<dbReference type="InterPro" id="IPR010997">
    <property type="entry name" value="HRDC-like_sf"/>
</dbReference>
<sequence>MTDNTLTPITEQSALEDFCGKLAESDFICVDTEFHRETTYWPELCLVQASSPDVEGLIDPLAEDLDIGPFLNLIAADNRVKVFHAARQDIEIFNRLIGHPPGPIFDTQIAAMALGYGDSISYDNLVQRVLRRQIDKSSQFTDWMRRPLSQKQLVYALGDVTHLRDAYLIMREKLESSGRLPWVQEEMADLEDPAKYDTDPDKAWQRLKLRTPKKDYAALIVAVAAWREQLAQQLDKPRRRILKDDAIQEIASQKPRSENDYNQLRAVPNGFIRSKHGQGLMDAVQAALDNPAEYAPELEPRRQNAQIPAGAPELLKVLLKHVSEENDVVPRLIANAADIDRIARGETSDDIAAMNGWRYEMFGSKAQALLSGKLAVSFEGGQVRLFDV</sequence>
<dbReference type="CDD" id="cd06142">
    <property type="entry name" value="RNaseD_exo"/>
    <property type="match status" value="1"/>
</dbReference>
<keyword evidence="4 6" id="KW-0378">Hydrolase</keyword>
<keyword evidence="3 6" id="KW-0540">Nuclease</keyword>
<comment type="function">
    <text evidence="6">Exonuclease involved in the 3' processing of various precursor tRNAs. Initiates hydrolysis at the 3'-terminus of an RNA molecule and releases 5'-mononucleotides.</text>
</comment>
<evidence type="ECO:0000256" key="1">
    <source>
        <dbReference type="ARBA" id="ARBA00022490"/>
    </source>
</evidence>
<evidence type="ECO:0000256" key="4">
    <source>
        <dbReference type="ARBA" id="ARBA00022801"/>
    </source>
</evidence>
<comment type="caution">
    <text evidence="8">The sequence shown here is derived from an EMBL/GenBank/DDBJ whole genome shotgun (WGS) entry which is preliminary data.</text>
</comment>
<dbReference type="Pfam" id="PF00570">
    <property type="entry name" value="HRDC"/>
    <property type="match status" value="1"/>
</dbReference>
<comment type="similarity">
    <text evidence="6">Belongs to the RNase D family.</text>
</comment>
<comment type="subcellular location">
    <subcellularLocation>
        <location evidence="6">Cytoplasm</location>
    </subcellularLocation>
</comment>
<evidence type="ECO:0000256" key="5">
    <source>
        <dbReference type="ARBA" id="ARBA00022839"/>
    </source>
</evidence>
<dbReference type="InterPro" id="IPR012337">
    <property type="entry name" value="RNaseH-like_sf"/>
</dbReference>
<dbReference type="PANTHER" id="PTHR47649">
    <property type="entry name" value="RIBONUCLEASE D"/>
    <property type="match status" value="1"/>
</dbReference>
<comment type="cofactor">
    <cofactor evidence="6">
        <name>a divalent metal cation</name>
        <dbReference type="ChEBI" id="CHEBI:60240"/>
    </cofactor>
</comment>
<dbReference type="EC" id="3.1.13.5" evidence="6"/>
<evidence type="ECO:0000313" key="9">
    <source>
        <dbReference type="Proteomes" id="UP000259610"/>
    </source>
</evidence>
<dbReference type="SUPFAM" id="SSF53098">
    <property type="entry name" value="Ribonuclease H-like"/>
    <property type="match status" value="1"/>
</dbReference>
<feature type="domain" description="HRDC" evidence="7">
    <location>
        <begin position="213"/>
        <end position="294"/>
    </location>
</feature>
<dbReference type="RefSeq" id="WP_272988843.1">
    <property type="nucleotide sequence ID" value="NZ_CAJQMV010000134.1"/>
</dbReference>
<dbReference type="SMART" id="SM00474">
    <property type="entry name" value="35EXOc"/>
    <property type="match status" value="1"/>
</dbReference>
<dbReference type="GO" id="GO:0000166">
    <property type="term" value="F:nucleotide binding"/>
    <property type="evidence" value="ECO:0007669"/>
    <property type="project" value="InterPro"/>
</dbReference>
<dbReference type="InterPro" id="IPR002121">
    <property type="entry name" value="HRDC_dom"/>
</dbReference>
<comment type="catalytic activity">
    <reaction evidence="6">
        <text>Exonucleolytic cleavage that removes extra residues from the 3'-terminus of tRNA to produce 5'-mononucleotides.</text>
        <dbReference type="EC" id="3.1.13.5"/>
    </reaction>
</comment>
<dbReference type="NCBIfam" id="TIGR01388">
    <property type="entry name" value="rnd"/>
    <property type="match status" value="1"/>
</dbReference>
<evidence type="ECO:0000313" key="8">
    <source>
        <dbReference type="EMBL" id="HAE27658.1"/>
    </source>
</evidence>
<reference evidence="8 9" key="1">
    <citation type="journal article" date="2018" name="Nat. Biotechnol.">
        <title>A standardized bacterial taxonomy based on genome phylogeny substantially revises the tree of life.</title>
        <authorList>
            <person name="Parks D.H."/>
            <person name="Chuvochina M."/>
            <person name="Waite D.W."/>
            <person name="Rinke C."/>
            <person name="Skarshewski A."/>
            <person name="Chaumeil P.A."/>
            <person name="Hugenholtz P."/>
        </authorList>
    </citation>
    <scope>NUCLEOTIDE SEQUENCE [LARGE SCALE GENOMIC DNA]</scope>
    <source>
        <strain evidence="8">UBA8733</strain>
    </source>
</reference>
<keyword evidence="5 6" id="KW-0269">Exonuclease</keyword>
<proteinExistence type="inferred from homology"/>
<protein>
    <recommendedName>
        <fullName evidence="6">Ribonuclease D</fullName>
        <shortName evidence="6">RNase D</shortName>
        <ecNumber evidence="6">3.1.13.5</ecNumber>
    </recommendedName>
</protein>
<dbReference type="InterPro" id="IPR051086">
    <property type="entry name" value="RNase_D-like"/>
</dbReference>
<dbReference type="Pfam" id="PF01612">
    <property type="entry name" value="DNA_pol_A_exo1"/>
    <property type="match status" value="1"/>
</dbReference>
<dbReference type="SUPFAM" id="SSF47819">
    <property type="entry name" value="HRDC-like"/>
    <property type="match status" value="2"/>
</dbReference>
<accession>A0A3B9GZ48</accession>
<dbReference type="Gene3D" id="3.30.420.10">
    <property type="entry name" value="Ribonuclease H-like superfamily/Ribonuclease H"/>
    <property type="match status" value="1"/>
</dbReference>
<gene>
    <name evidence="6 8" type="primary">rnd</name>
    <name evidence="8" type="ORF">DCG58_10890</name>
</gene>
<dbReference type="GO" id="GO:0008408">
    <property type="term" value="F:3'-5' exonuclease activity"/>
    <property type="evidence" value="ECO:0007669"/>
    <property type="project" value="InterPro"/>
</dbReference>
<dbReference type="GO" id="GO:0042780">
    <property type="term" value="P:tRNA 3'-end processing"/>
    <property type="evidence" value="ECO:0007669"/>
    <property type="project" value="UniProtKB-UniRule"/>
</dbReference>
<dbReference type="GO" id="GO:0033890">
    <property type="term" value="F:ribonuclease D activity"/>
    <property type="evidence" value="ECO:0007669"/>
    <property type="project" value="UniProtKB-UniRule"/>
</dbReference>
<dbReference type="Gene3D" id="1.10.150.80">
    <property type="entry name" value="HRDC domain"/>
    <property type="match status" value="1"/>
</dbReference>
<dbReference type="InterPro" id="IPR002562">
    <property type="entry name" value="3'-5'_exonuclease_dom"/>
</dbReference>
<dbReference type="PANTHER" id="PTHR47649:SF1">
    <property type="entry name" value="RIBONUCLEASE D"/>
    <property type="match status" value="1"/>
</dbReference>
<evidence type="ECO:0000259" key="7">
    <source>
        <dbReference type="PROSITE" id="PS50967"/>
    </source>
</evidence>
<dbReference type="EMBL" id="DMAN01000244">
    <property type="protein sequence ID" value="HAE27658.1"/>
    <property type="molecule type" value="Genomic_DNA"/>
</dbReference>
<dbReference type="HAMAP" id="MF_01899">
    <property type="entry name" value="RNase_D"/>
    <property type="match status" value="1"/>
</dbReference>
<dbReference type="Proteomes" id="UP000259610">
    <property type="component" value="Unassembled WGS sequence"/>
</dbReference>
<dbReference type="AlphaFoldDB" id="A0A3B9GZ48"/>
<dbReference type="InterPro" id="IPR044876">
    <property type="entry name" value="HRDC_dom_sf"/>
</dbReference>
<dbReference type="InterPro" id="IPR006292">
    <property type="entry name" value="RNase_D"/>
</dbReference>
<dbReference type="GO" id="GO:0005737">
    <property type="term" value="C:cytoplasm"/>
    <property type="evidence" value="ECO:0007669"/>
    <property type="project" value="UniProtKB-SubCell"/>
</dbReference>
<evidence type="ECO:0000256" key="6">
    <source>
        <dbReference type="HAMAP-Rule" id="MF_01899"/>
    </source>
</evidence>